<keyword evidence="5" id="KW-0732">Signal</keyword>
<dbReference type="Proteomes" id="UP001597521">
    <property type="component" value="Unassembled WGS sequence"/>
</dbReference>
<dbReference type="PROSITE" id="PS51257">
    <property type="entry name" value="PROKAR_LIPOPROTEIN"/>
    <property type="match status" value="1"/>
</dbReference>
<feature type="domain" description="OmpA-like" evidence="6">
    <location>
        <begin position="104"/>
        <end position="221"/>
    </location>
</feature>
<evidence type="ECO:0000256" key="3">
    <source>
        <dbReference type="ARBA" id="ARBA00023237"/>
    </source>
</evidence>
<evidence type="ECO:0000256" key="5">
    <source>
        <dbReference type="SAM" id="SignalP"/>
    </source>
</evidence>
<keyword evidence="2 4" id="KW-0472">Membrane</keyword>
<comment type="caution">
    <text evidence="7">The sequence shown here is derived from an EMBL/GenBank/DDBJ whole genome shotgun (WGS) entry which is preliminary data.</text>
</comment>
<dbReference type="PRINTS" id="PR01023">
    <property type="entry name" value="NAFLGMOTY"/>
</dbReference>
<dbReference type="InterPro" id="IPR036737">
    <property type="entry name" value="OmpA-like_sf"/>
</dbReference>
<dbReference type="InterPro" id="IPR006665">
    <property type="entry name" value="OmpA-like"/>
</dbReference>
<keyword evidence="3" id="KW-0998">Cell outer membrane</keyword>
<evidence type="ECO:0000256" key="4">
    <source>
        <dbReference type="PROSITE-ProRule" id="PRU00473"/>
    </source>
</evidence>
<dbReference type="RefSeq" id="WP_386833720.1">
    <property type="nucleotide sequence ID" value="NZ_JBHUNP010000001.1"/>
</dbReference>
<dbReference type="PANTHER" id="PTHR30329:SF21">
    <property type="entry name" value="LIPOPROTEIN YIAD-RELATED"/>
    <property type="match status" value="1"/>
</dbReference>
<keyword evidence="8" id="KW-1185">Reference proteome</keyword>
<dbReference type="InterPro" id="IPR039567">
    <property type="entry name" value="Gly-zipper"/>
</dbReference>
<evidence type="ECO:0000313" key="8">
    <source>
        <dbReference type="Proteomes" id="UP001597521"/>
    </source>
</evidence>
<evidence type="ECO:0000259" key="6">
    <source>
        <dbReference type="PROSITE" id="PS51123"/>
    </source>
</evidence>
<accession>A0ABW5QLB0</accession>
<gene>
    <name evidence="7" type="ORF">ACFSX5_12065</name>
</gene>
<dbReference type="InterPro" id="IPR050330">
    <property type="entry name" value="Bact_OuterMem_StrucFunc"/>
</dbReference>
<dbReference type="Gene3D" id="3.30.1330.60">
    <property type="entry name" value="OmpA-like domain"/>
    <property type="match status" value="1"/>
</dbReference>
<dbReference type="PROSITE" id="PS51123">
    <property type="entry name" value="OMPA_2"/>
    <property type="match status" value="1"/>
</dbReference>
<evidence type="ECO:0000313" key="7">
    <source>
        <dbReference type="EMBL" id="MFD2648527.1"/>
    </source>
</evidence>
<proteinExistence type="predicted"/>
<evidence type="ECO:0000256" key="1">
    <source>
        <dbReference type="ARBA" id="ARBA00004442"/>
    </source>
</evidence>
<feature type="chain" id="PRO_5046047925" evidence="5">
    <location>
        <begin position="21"/>
        <end position="222"/>
    </location>
</feature>
<dbReference type="CDD" id="cd07185">
    <property type="entry name" value="OmpA_C-like"/>
    <property type="match status" value="1"/>
</dbReference>
<feature type="signal peptide" evidence="5">
    <location>
        <begin position="1"/>
        <end position="20"/>
    </location>
</feature>
<dbReference type="EMBL" id="JBHUNP010000001">
    <property type="protein sequence ID" value="MFD2648527.1"/>
    <property type="molecule type" value="Genomic_DNA"/>
</dbReference>
<evidence type="ECO:0000256" key="2">
    <source>
        <dbReference type="ARBA" id="ARBA00023136"/>
    </source>
</evidence>
<reference evidence="8" key="1">
    <citation type="journal article" date="2019" name="Int. J. Syst. Evol. Microbiol.">
        <title>The Global Catalogue of Microorganisms (GCM) 10K type strain sequencing project: providing services to taxonomists for standard genome sequencing and annotation.</title>
        <authorList>
            <consortium name="The Broad Institute Genomics Platform"/>
            <consortium name="The Broad Institute Genome Sequencing Center for Infectious Disease"/>
            <person name="Wu L."/>
            <person name="Ma J."/>
        </authorList>
    </citation>
    <scope>NUCLEOTIDE SEQUENCE [LARGE SCALE GENOMIC DNA]</scope>
    <source>
        <strain evidence="8">CCM 7427</strain>
    </source>
</reference>
<dbReference type="PRINTS" id="PR01021">
    <property type="entry name" value="OMPADOMAIN"/>
</dbReference>
<comment type="subcellular location">
    <subcellularLocation>
        <location evidence="1">Cell outer membrane</location>
    </subcellularLocation>
</comment>
<organism evidence="7 8">
    <name type="scientific">Devosia albogilva</name>
    <dbReference type="NCBI Taxonomy" id="429726"/>
    <lineage>
        <taxon>Bacteria</taxon>
        <taxon>Pseudomonadati</taxon>
        <taxon>Pseudomonadota</taxon>
        <taxon>Alphaproteobacteria</taxon>
        <taxon>Hyphomicrobiales</taxon>
        <taxon>Devosiaceae</taxon>
        <taxon>Devosia</taxon>
    </lineage>
</organism>
<dbReference type="PANTHER" id="PTHR30329">
    <property type="entry name" value="STATOR ELEMENT OF FLAGELLAR MOTOR COMPLEX"/>
    <property type="match status" value="1"/>
</dbReference>
<sequence length="222" mass="22700">MKKSKFLVALAATLALTACTTTNPYTGQSQLSNTAGGTLLGAGGGAVAGALVGAAVGGDPRVGALIGAGVGGLTGAAIGSYMDQQEAELRAQLQGTGVSVTRVGNQIILNMPSNITFATDSSTVQPQFNSTLVSVALVLKKFDKTIVDVYGHTDSQGDDAYNLSLSQRRAVAVATILSSQGIDQRRFYIEGKGETAPIASNATEAGRAQNRRVEIQLSPIQG</sequence>
<dbReference type="Pfam" id="PF13488">
    <property type="entry name" value="Gly-zipper_Omp"/>
    <property type="match status" value="1"/>
</dbReference>
<name>A0ABW5QLB0_9HYPH</name>
<protein>
    <submittedName>
        <fullName evidence="7">OmpA family protein</fullName>
    </submittedName>
</protein>
<dbReference type="Pfam" id="PF00691">
    <property type="entry name" value="OmpA"/>
    <property type="match status" value="1"/>
</dbReference>
<dbReference type="SUPFAM" id="SSF103088">
    <property type="entry name" value="OmpA-like"/>
    <property type="match status" value="1"/>
</dbReference>
<dbReference type="InterPro" id="IPR006664">
    <property type="entry name" value="OMP_bac"/>
</dbReference>